<dbReference type="Gene3D" id="3.10.180.10">
    <property type="entry name" value="2,3-Dihydroxybiphenyl 1,2-Dioxygenase, domain 1"/>
    <property type="match status" value="1"/>
</dbReference>
<feature type="domain" description="VOC" evidence="1">
    <location>
        <begin position="16"/>
        <end position="139"/>
    </location>
</feature>
<dbReference type="InterPro" id="IPR029068">
    <property type="entry name" value="Glyas_Bleomycin-R_OHBP_Dase"/>
</dbReference>
<sequence>MSNEVRPIRAATMSLRISSCSLAVDDLDQALAFYRDALGFEVNGDVTSREAPCRAVAPPQQPDMRILLVPRPTDPSTERWTAADDLVRRIVFATNDCDAVFERLEAAGAEVMQEPIDRPGVRDCAFLDPSGNLLRFTQATGKGTWGTTGTRQQDTAG</sequence>
<dbReference type="Proteomes" id="UP000545493">
    <property type="component" value="Unassembled WGS sequence"/>
</dbReference>
<dbReference type="PANTHER" id="PTHR36437:SF2">
    <property type="entry name" value="GLYOXALASE_BLEOMYCIN RESISTANCE PROTEIN_DIOXYGENASE"/>
    <property type="match status" value="1"/>
</dbReference>
<dbReference type="GO" id="GO:0016829">
    <property type="term" value="F:lyase activity"/>
    <property type="evidence" value="ECO:0007669"/>
    <property type="project" value="UniProtKB-KW"/>
</dbReference>
<dbReference type="PANTHER" id="PTHR36437">
    <property type="entry name" value="GLYOXALASE/BLEOMYCIN RESISTANCE PROTEIN/DIOXYGENASE"/>
    <property type="match status" value="1"/>
</dbReference>
<comment type="caution">
    <text evidence="2">The sequence shown here is derived from an EMBL/GenBank/DDBJ whole genome shotgun (WGS) entry which is preliminary data.</text>
</comment>
<evidence type="ECO:0000313" key="2">
    <source>
        <dbReference type="EMBL" id="NIJ12126.1"/>
    </source>
</evidence>
<evidence type="ECO:0000259" key="1">
    <source>
        <dbReference type="PROSITE" id="PS51819"/>
    </source>
</evidence>
<dbReference type="RefSeq" id="WP_243852242.1">
    <property type="nucleotide sequence ID" value="NZ_JAAOYM010000001.1"/>
</dbReference>
<keyword evidence="2" id="KW-0456">Lyase</keyword>
<proteinExistence type="predicted"/>
<dbReference type="EMBL" id="JAAOYM010000001">
    <property type="protein sequence ID" value="NIJ12126.1"/>
    <property type="molecule type" value="Genomic_DNA"/>
</dbReference>
<reference evidence="2 3" key="1">
    <citation type="submission" date="2020-03" db="EMBL/GenBank/DDBJ databases">
        <title>Sequencing the genomes of 1000 actinobacteria strains.</title>
        <authorList>
            <person name="Klenk H.-P."/>
        </authorList>
    </citation>
    <scope>NUCLEOTIDE SEQUENCE [LARGE SCALE GENOMIC DNA]</scope>
    <source>
        <strain evidence="2 3">DSM 45685</strain>
    </source>
</reference>
<accession>A0A7X5UQ24</accession>
<protein>
    <submittedName>
        <fullName evidence="2">Putative enzyme related to lactoylglutathione lyase</fullName>
    </submittedName>
</protein>
<name>A0A7X5UQ24_9PSEU</name>
<dbReference type="AlphaFoldDB" id="A0A7X5UQ24"/>
<evidence type="ECO:0000313" key="3">
    <source>
        <dbReference type="Proteomes" id="UP000545493"/>
    </source>
</evidence>
<dbReference type="PROSITE" id="PS51819">
    <property type="entry name" value="VOC"/>
    <property type="match status" value="1"/>
</dbReference>
<dbReference type="InterPro" id="IPR004360">
    <property type="entry name" value="Glyas_Fos-R_dOase_dom"/>
</dbReference>
<gene>
    <name evidence="2" type="ORF">FHU38_002470</name>
</gene>
<dbReference type="SUPFAM" id="SSF54593">
    <property type="entry name" value="Glyoxalase/Bleomycin resistance protein/Dihydroxybiphenyl dioxygenase"/>
    <property type="match status" value="1"/>
</dbReference>
<organism evidence="2 3">
    <name type="scientific">Saccharomonospora amisosensis</name>
    <dbReference type="NCBI Taxonomy" id="1128677"/>
    <lineage>
        <taxon>Bacteria</taxon>
        <taxon>Bacillati</taxon>
        <taxon>Actinomycetota</taxon>
        <taxon>Actinomycetes</taxon>
        <taxon>Pseudonocardiales</taxon>
        <taxon>Pseudonocardiaceae</taxon>
        <taxon>Saccharomonospora</taxon>
    </lineage>
</organism>
<dbReference type="Pfam" id="PF00903">
    <property type="entry name" value="Glyoxalase"/>
    <property type="match status" value="1"/>
</dbReference>
<dbReference type="InterPro" id="IPR037523">
    <property type="entry name" value="VOC_core"/>
</dbReference>
<keyword evidence="3" id="KW-1185">Reference proteome</keyword>